<organism evidence="3 4">
    <name type="scientific">Prorocentrum cordatum</name>
    <dbReference type="NCBI Taxonomy" id="2364126"/>
    <lineage>
        <taxon>Eukaryota</taxon>
        <taxon>Sar</taxon>
        <taxon>Alveolata</taxon>
        <taxon>Dinophyceae</taxon>
        <taxon>Prorocentrales</taxon>
        <taxon>Prorocentraceae</taxon>
        <taxon>Prorocentrum</taxon>
    </lineage>
</organism>
<dbReference type="Proteomes" id="UP001189429">
    <property type="component" value="Unassembled WGS sequence"/>
</dbReference>
<evidence type="ECO:0000313" key="3">
    <source>
        <dbReference type="EMBL" id="CAK0812755.1"/>
    </source>
</evidence>
<protein>
    <recommendedName>
        <fullName evidence="5">PPPDE domain-containing protein</fullName>
    </recommendedName>
</protein>
<name>A0ABN9R397_9DINO</name>
<accession>A0ABN9R397</accession>
<evidence type="ECO:0000256" key="2">
    <source>
        <dbReference type="SAM" id="SignalP"/>
    </source>
</evidence>
<dbReference type="Gene3D" id="3.90.1720.30">
    <property type="entry name" value="PPPDE domains"/>
    <property type="match status" value="1"/>
</dbReference>
<comment type="caution">
    <text evidence="3">The sequence shown here is derived from an EMBL/GenBank/DDBJ whole genome shotgun (WGS) entry which is preliminary data.</text>
</comment>
<dbReference type="InterPro" id="IPR042266">
    <property type="entry name" value="PPPDE_sf"/>
</dbReference>
<feature type="compositionally biased region" description="Basic residues" evidence="1">
    <location>
        <begin position="46"/>
        <end position="59"/>
    </location>
</feature>
<proteinExistence type="predicted"/>
<gene>
    <name evidence="3" type="ORF">PCOR1329_LOCUS16945</name>
</gene>
<feature type="chain" id="PRO_5046334807" description="PPPDE domain-containing protein" evidence="2">
    <location>
        <begin position="26"/>
        <end position="384"/>
    </location>
</feature>
<feature type="region of interest" description="Disordered" evidence="1">
    <location>
        <begin position="41"/>
        <end position="60"/>
    </location>
</feature>
<feature type="signal peptide" evidence="2">
    <location>
        <begin position="1"/>
        <end position="25"/>
    </location>
</feature>
<keyword evidence="2" id="KW-0732">Signal</keyword>
<keyword evidence="4" id="KW-1185">Reference proteome</keyword>
<sequence>MEHGDLIQLLLSGVLLGAVLSVAAAEGAEPTAPALRASRFGDGLRRPRSHAPRISRRPRERNMKFERIEPEAVEQLQKPKSTGVWIYSSAPGDSLDCGGGPQGGTGGAALTWAAQLEPSDEGDGDEGEGEGEHWRVYVAGHGTYQAGGNPNQARFIKGAAENSAGRIRVGETQKTAGEMDRWVDEWNKGDGAKEFNVVTNNCQTFARRFAEFLCEGNSNLPDHAGVAASIGDGFLSAAAGIGCFLQYWPNDNVSAEIGKAGAEARVGWAGARLAAEASLAAIHMQTSTGNDIHRRWQPPRSGRGAGGTGLRAGGADARLGGGLGGRLRGRGLRWRREVCHGDAICRRTIKTCEGGGVTQQCPWRNLMSWVPSLLVGVLIVFIES</sequence>
<dbReference type="EMBL" id="CAUYUJ010005224">
    <property type="protein sequence ID" value="CAK0812755.1"/>
    <property type="molecule type" value="Genomic_DNA"/>
</dbReference>
<reference evidence="3" key="1">
    <citation type="submission" date="2023-10" db="EMBL/GenBank/DDBJ databases">
        <authorList>
            <person name="Chen Y."/>
            <person name="Shah S."/>
            <person name="Dougan E. K."/>
            <person name="Thang M."/>
            <person name="Chan C."/>
        </authorList>
    </citation>
    <scope>NUCLEOTIDE SEQUENCE [LARGE SCALE GENOMIC DNA]</scope>
</reference>
<evidence type="ECO:0008006" key="5">
    <source>
        <dbReference type="Google" id="ProtNLM"/>
    </source>
</evidence>
<feature type="region of interest" description="Disordered" evidence="1">
    <location>
        <begin position="290"/>
        <end position="311"/>
    </location>
</feature>
<evidence type="ECO:0000256" key="1">
    <source>
        <dbReference type="SAM" id="MobiDB-lite"/>
    </source>
</evidence>
<evidence type="ECO:0000313" key="4">
    <source>
        <dbReference type="Proteomes" id="UP001189429"/>
    </source>
</evidence>